<feature type="region of interest" description="Disordered" evidence="2">
    <location>
        <begin position="916"/>
        <end position="1206"/>
    </location>
</feature>
<feature type="compositionally biased region" description="Low complexity" evidence="2">
    <location>
        <begin position="1048"/>
        <end position="1073"/>
    </location>
</feature>
<feature type="compositionally biased region" description="Basic and acidic residues" evidence="2">
    <location>
        <begin position="444"/>
        <end position="465"/>
    </location>
</feature>
<evidence type="ECO:0000256" key="2">
    <source>
        <dbReference type="SAM" id="MobiDB-lite"/>
    </source>
</evidence>
<feature type="compositionally biased region" description="Low complexity" evidence="2">
    <location>
        <begin position="834"/>
        <end position="847"/>
    </location>
</feature>
<dbReference type="STRING" id="158441.A0A226E1S3"/>
<feature type="region of interest" description="Disordered" evidence="2">
    <location>
        <begin position="1604"/>
        <end position="1667"/>
    </location>
</feature>
<feature type="domain" description="PH" evidence="3">
    <location>
        <begin position="2108"/>
        <end position="2222"/>
    </location>
</feature>
<dbReference type="InterPro" id="IPR000697">
    <property type="entry name" value="WH1/EVH1_dom"/>
</dbReference>
<feature type="region of interest" description="Disordered" evidence="2">
    <location>
        <begin position="1385"/>
        <end position="1452"/>
    </location>
</feature>
<dbReference type="SMART" id="SM00455">
    <property type="entry name" value="RBD"/>
    <property type="match status" value="1"/>
</dbReference>
<feature type="region of interest" description="Disordered" evidence="2">
    <location>
        <begin position="834"/>
        <end position="902"/>
    </location>
</feature>
<feature type="compositionally biased region" description="Gly residues" evidence="2">
    <location>
        <begin position="1393"/>
        <end position="1405"/>
    </location>
</feature>
<dbReference type="OrthoDB" id="8059989at2759"/>
<dbReference type="PROSITE" id="PS50010">
    <property type="entry name" value="DH_2"/>
    <property type="match status" value="1"/>
</dbReference>
<dbReference type="CDD" id="cd01230">
    <property type="entry name" value="PH1_Tiam1_2"/>
    <property type="match status" value="1"/>
</dbReference>
<feature type="compositionally biased region" description="Low complexity" evidence="2">
    <location>
        <begin position="1645"/>
        <end position="1662"/>
    </location>
</feature>
<dbReference type="InterPro" id="IPR003116">
    <property type="entry name" value="RBD_dom"/>
</dbReference>
<evidence type="ECO:0000259" key="5">
    <source>
        <dbReference type="PROSITE" id="PS50229"/>
    </source>
</evidence>
<feature type="compositionally biased region" description="Pro residues" evidence="2">
    <location>
        <begin position="851"/>
        <end position="861"/>
    </location>
</feature>
<evidence type="ECO:0000313" key="8">
    <source>
        <dbReference type="Proteomes" id="UP000198287"/>
    </source>
</evidence>
<feature type="compositionally biased region" description="Low complexity" evidence="2">
    <location>
        <begin position="3291"/>
        <end position="3305"/>
    </location>
</feature>
<accession>A0A226E1S3</accession>
<feature type="region of interest" description="Disordered" evidence="2">
    <location>
        <begin position="299"/>
        <end position="350"/>
    </location>
</feature>
<feature type="compositionally biased region" description="Polar residues" evidence="2">
    <location>
        <begin position="1260"/>
        <end position="1273"/>
    </location>
</feature>
<dbReference type="Pfam" id="PF23014">
    <property type="entry name" value="PH_Tiam1"/>
    <property type="match status" value="1"/>
</dbReference>
<dbReference type="PROSITE" id="PS50229">
    <property type="entry name" value="WH1"/>
    <property type="match status" value="1"/>
</dbReference>
<feature type="compositionally biased region" description="Low complexity" evidence="2">
    <location>
        <begin position="1528"/>
        <end position="1545"/>
    </location>
</feature>
<dbReference type="GO" id="GO:0005085">
    <property type="term" value="F:guanyl-nucleotide exchange factor activity"/>
    <property type="evidence" value="ECO:0007669"/>
    <property type="project" value="InterPro"/>
</dbReference>
<feature type="region of interest" description="Disordered" evidence="2">
    <location>
        <begin position="3129"/>
        <end position="3305"/>
    </location>
</feature>
<dbReference type="InterPro" id="IPR035899">
    <property type="entry name" value="DBL_dom_sf"/>
</dbReference>
<keyword evidence="1" id="KW-0677">Repeat</keyword>
<evidence type="ECO:0000259" key="3">
    <source>
        <dbReference type="PROSITE" id="PS50003"/>
    </source>
</evidence>
<feature type="compositionally biased region" description="Gly residues" evidence="2">
    <location>
        <begin position="1623"/>
        <end position="1635"/>
    </location>
</feature>
<feature type="region of interest" description="Disordered" evidence="2">
    <location>
        <begin position="2661"/>
        <end position="2690"/>
    </location>
</feature>
<protein>
    <submittedName>
        <fullName evidence="7">Protein still life, isoforms C/SIF type 2</fullName>
    </submittedName>
</protein>
<dbReference type="Gene3D" id="6.10.140.680">
    <property type="match status" value="1"/>
</dbReference>
<feature type="compositionally biased region" description="Low complexity" evidence="2">
    <location>
        <begin position="1136"/>
        <end position="1147"/>
    </location>
</feature>
<feature type="compositionally biased region" description="Polar residues" evidence="2">
    <location>
        <begin position="1032"/>
        <end position="1047"/>
    </location>
</feature>
<dbReference type="InterPro" id="IPR001849">
    <property type="entry name" value="PH_domain"/>
</dbReference>
<feature type="compositionally biased region" description="Basic and acidic residues" evidence="2">
    <location>
        <begin position="2382"/>
        <end position="2391"/>
    </location>
</feature>
<dbReference type="SUPFAM" id="SSF50729">
    <property type="entry name" value="PH domain-like"/>
    <property type="match status" value="3"/>
</dbReference>
<reference evidence="7 8" key="1">
    <citation type="submission" date="2015-12" db="EMBL/GenBank/DDBJ databases">
        <title>The genome of Folsomia candida.</title>
        <authorList>
            <person name="Faddeeva A."/>
            <person name="Derks M.F."/>
            <person name="Anvar Y."/>
            <person name="Smit S."/>
            <person name="Van Straalen N."/>
            <person name="Roelofs D."/>
        </authorList>
    </citation>
    <scope>NUCLEOTIDE SEQUENCE [LARGE SCALE GENOMIC DNA]</scope>
    <source>
        <strain evidence="7 8">VU population</strain>
        <tissue evidence="7">Whole body</tissue>
    </source>
</reference>
<feature type="region of interest" description="Disordered" evidence="2">
    <location>
        <begin position="3332"/>
        <end position="3391"/>
    </location>
</feature>
<feature type="compositionally biased region" description="Polar residues" evidence="2">
    <location>
        <begin position="505"/>
        <end position="530"/>
    </location>
</feature>
<feature type="region of interest" description="Disordered" evidence="2">
    <location>
        <begin position="2363"/>
        <end position="2394"/>
    </location>
</feature>
<dbReference type="InterPro" id="IPR043537">
    <property type="entry name" value="Tiam1/Tiam2/Sif"/>
</dbReference>
<dbReference type="GO" id="GO:0007264">
    <property type="term" value="P:small GTPase-mediated signal transduction"/>
    <property type="evidence" value="ECO:0007669"/>
    <property type="project" value="InterPro"/>
</dbReference>
<proteinExistence type="predicted"/>
<feature type="region of interest" description="Disordered" evidence="2">
    <location>
        <begin position="1486"/>
        <end position="1565"/>
    </location>
</feature>
<evidence type="ECO:0000313" key="7">
    <source>
        <dbReference type="EMBL" id="OXA50426.1"/>
    </source>
</evidence>
<evidence type="ECO:0000259" key="4">
    <source>
        <dbReference type="PROSITE" id="PS50010"/>
    </source>
</evidence>
<feature type="compositionally biased region" description="Low complexity" evidence="2">
    <location>
        <begin position="954"/>
        <end position="966"/>
    </location>
</feature>
<sequence length="3391" mass="368216">MMKAVSNNIVIMTEDTFDIYLPIVTVFTSHSHSLFTSHSLNIHTFPDIVPPSSTSSTTLGEYFISLAPFFTRTGFLPQTERKAEADFFDFEHNRQSDNFQEEESPKIQRTIAPKKFWKLLRGSSQESNQSSLMGNKLSCNCGPLTRKPYRYEGEMQKDTPWSAGSSSRSFSKRDGHLLRLWAEVFHVTTAGGGSVKWQQVSEDLVPVNITCIQDSPEVVFHITAYNSQVDKILDVRLVQPGTKIGQASECFVYWKDPVTSDTWGLNFTSPIDAKQFRECCSPAFKFSRKASSSYSLKLENNARGGRGGTVSGSASRGGSGRINATSAAAARRRPLSTPTSPSKREPQSEQYARLRAMDPRFRAASTLPRSLPNQAPRGEGAGREKQAPGDNYATIRRPEAKGVGPDMDGDDRTERIGSSRGRGSGRGGRDIMTSKSVDYSDNELAARDTIERKKSRSKSTDDVTERNGQPGGQPVSSSSSSRRGVLAQQQQQTEAHGHHHGAYSRSRTLPSKSTIGTNTTPTGDGLTDSQTLKRLLKPIPSAGSVVTSPEMSRRVYHHDGYISEPEIRHVSTHTTQGKRPTDTLRRIHERSRGVGTQTGYGKLKSETSPPSDHPIFDHAYYATTPPSSSPEDGAHGSPSPGSPTARLLLEYEQHLRNTLAKGMDAESYSLHTFEAIISQSNENLAVPPNSRSTTLPRFGLTRENFRCSRDVSKESRDSDVLSGYYSDFRDRGYLSDHNSRSSGFFDRHEGVRSGYFSDRERSGYFSDREAHAHHKYGMRQQASVESADSRLCYLTSSEFVNQHHHCETKWLHSELNPPSSPLTFVVEEKVAPLTTKLSKSGSSSSHSSGDKPPPPPPPPPTSSTFTITSTSSSSAAASTTIATTTTSSPSASSTTSTNKTAKPLIAASATVGERLAATTPLASQTLKPRVPPKPNKLGGSGSGSSTSPRPPPRGSSKLSSSSTLPKAKCEERSGGEQQPQDEEGESEKSSESRPLLRLTDCSGGGGGGAFGGDDHPQELTSFGSKSFLGATPTKNLSASTGTLNTPVTFSTFLSPSNPSSTSASPGSKSPSTSIKFIVTIPPSKTYLPTGLSTTTANKATPPAILEQRKEADDEEGSPTTATFRDRPICRDDDTQPSPSTSTSTTSTNVITSVATNEAVPGAKLSSSIVQAASSSDEKRRRGRTSLGLDESESNSSSSSSDEDDEHLFERDEIEIHKQVKQQLQLRSLVAGGGGLGSSSGGVKESVSSSSAARDRGIVSGSKTQISSQASPSARTKVVSSSSSSSVASTNTGRSTQHYDSIHELYSFVSEVLSSWEASPLAQQQRLLAKAAASVSASSAVISAALPPNFNKTPSQHHDPQSQLAQNLQNIQNLQQLHQNLQLLQKSQQQRGSSGRGGGIVGGGGQSAFSSASSSSAAALQHQAHLRSQVQSLQQKQLQQQPDQTRVHPIQRGQQLSQQGQQLLQYQALLRHQQLLQYTQRQQQLRLQAQQQLAQQRRPNPNNSNPPPTTTSGGGSGSSKQARPPLPQNPYQQHPQKQQQQYSPKHSGGHKSNGAGKSNTLPPGQQYYQNLGERQQLQHATLAPSGTEPRSQQQKQQQVYRPVLPYAGASGPHHHGLVDAASTSGGGGGGSGGGNGLSKSNPTTPKAKQGQQQGSKGGKTQQQTHYQNHCQSCQSTSANLLSGGTSGGGSGGIIPVSSTSASVNIGGPGCSGLGSGSGTSGSGGGGGGSAGAGPIMVTAAGRGPHTTTSAFYSPQQAQAQRQLLQQAEFRHRLLQQQQQLQAHYQNPSQLRFPPRPSSSIGGSSSGGGGGGGGGMPPGPSYSAAQQHQQQQYPLYAVSTKYANFQPLSTPSINSDIYANAYANPLYNPAGVGASSSPDPRSQTAMVSVTNQQQQQQQQLQNQHQFSQLTLHQQQQLQQYAAAAAAIYGHTHHGSQPHFHQGGDDTQSYYYHPLHQYANYYQAAPSLTGHEEPISRPVSNLSNKSSEQYYTYPYQRKQQEQIFKPIDWCTLVHWARRVVQSRDDDTETKTDCSHGMHDINGLKRHDHQHSWPHVQPHECNVLFLAKVMQRISDDERMSLTTAVSDDEPGDGATSPKGSRKPAASFNCTGAVRKAGFLSVKKWLLRKRHQVELARRRGWKGYWVCLKGTTLLFYPCDAREASRSVEAAPKHLIIVDGAIMQPIPEHPKRDYIFCLSTAFGDAYLFQAPCQVELESWVHSIHWACAAAFARHRGKTGTLHLLQEEIVRLDKAIESDGKLRHMAELQRSVVADIETRQQLAQQIANWEENIERLHCEQFRLRCYMASLQGGELPNPKSLLSHVSRTTKNTLNRLGVFTVSSFHAFVCARSPSLLSNLLAGRGATKRRAPLLSRSNSASSRRSLHASSSDRESEGRTAKISLPENQMVTVSLKDGMTVDEFLTCACGRKNLVATEHFVRVKKRRELPDTNYFVPFRSDLIETYVATHEVVEVRAKLLYQVELARASLDLMWGFSVEAELWENTDRQDELSCFVSRVEDRSVAMNNGEWFGVKCPFCPRINPPPLPPPHHIFNIFRAKPNSKMYCDIRNVKSPVPEEQSYEGIIKSDEILVINGAIVSDLDMMYIESVLQEESSLCLMLRSSRTEPPALAAALAAADAAIAQLVCPPPPLDPDLLTEAALSNLIVPAPHENKDLSPSDTDEIGGHTSGGEGRNSRMGASTDIDTLIKTAGDITTFCRTKERGGGGGGGRSHPQLTHQTTIGTDSPAAMISGGNSPTHSQLPMGTRDVEKMKKAVLELVETERAYVKHLTGLLELYLEPLRNENFLSTTEMMAIFGNIREMVGVQRRFLRSLEAALESSSAIESINQIQNPSEFKTILLNIASAFLSFVDHFKLYSSFCASHSKAQKLLHPVEGNQALQVFLAARNPKQQHSNTLESYLIKPIQRILKYPLLLQQIRNLCDTNAEEYRLVSESLQCMERVAEHINEMQRIHEEYGAIFEHLQRQHQKISKTPIDLSPGDLLHYGGVEWLNIAVFLGKIKKGLELHAMCFVFKTAVVFLCKERLRHKKKLIISDKSEVEIIRYQVLIPVSEVQVRQDPRDLKDLDSNGPNYSWELTHLRSSTPRRSEKTYLLSNSTAEFRNVFLRNIRQIIRESVRNMSLPPRLPSDGGDDEGDGGGDGSGRNGHLSSGGSHYATPEGHEYSEQSQQQHQQSRGGGGHGYRPHGHGQAHTLGRKKPPKPPQRHSAGNIEMGSATLKHQDSIDSNSGFRGRSKTMSDGKGGTDSEEGGAGSGGGHPHHREVIGSATMPRAKGVLGNTPNHLTLSTTSTISAGSTGSAAKLIHASGTPGSRNIAPPPVAVVPEPSSPIWKPRDGVFDTATLPRKPDSAEPQPSTSAAAAAASSSKTPPSSTKPEILPKPQRN</sequence>
<feature type="region of interest" description="Disordered" evidence="2">
    <location>
        <begin position="560"/>
        <end position="644"/>
    </location>
</feature>
<dbReference type="Pfam" id="PF00169">
    <property type="entry name" value="PH"/>
    <property type="match status" value="1"/>
</dbReference>
<feature type="region of interest" description="Disordered" evidence="2">
    <location>
        <begin position="362"/>
        <end position="530"/>
    </location>
</feature>
<feature type="compositionally biased region" description="Low complexity" evidence="2">
    <location>
        <begin position="1277"/>
        <end position="1288"/>
    </location>
</feature>
<feature type="compositionally biased region" description="Gly residues" evidence="2">
    <location>
        <begin position="1002"/>
        <end position="1011"/>
    </location>
</feature>
<dbReference type="EMBL" id="LNIX01000009">
    <property type="protein sequence ID" value="OXA50426.1"/>
    <property type="molecule type" value="Genomic_DNA"/>
</dbReference>
<feature type="compositionally biased region" description="Basic and acidic residues" evidence="2">
    <location>
        <begin position="579"/>
        <end position="592"/>
    </location>
</feature>
<dbReference type="Pfam" id="PF18385">
    <property type="entry name" value="Tiam_CC_Ex"/>
    <property type="match status" value="1"/>
</dbReference>
<dbReference type="PROSITE" id="PS50003">
    <property type="entry name" value="PH_DOMAIN"/>
    <property type="match status" value="1"/>
</dbReference>
<feature type="compositionally biased region" description="Polar residues" evidence="2">
    <location>
        <begin position="1554"/>
        <end position="1565"/>
    </location>
</feature>
<feature type="region of interest" description="Disordered" evidence="2">
    <location>
        <begin position="1775"/>
        <end position="1826"/>
    </location>
</feature>
<dbReference type="InterPro" id="IPR055230">
    <property type="entry name" value="PH_Tiam1/2"/>
</dbReference>
<keyword evidence="8" id="KW-1185">Reference proteome</keyword>
<organism evidence="7 8">
    <name type="scientific">Folsomia candida</name>
    <name type="common">Springtail</name>
    <dbReference type="NCBI Taxonomy" id="158441"/>
    <lineage>
        <taxon>Eukaryota</taxon>
        <taxon>Metazoa</taxon>
        <taxon>Ecdysozoa</taxon>
        <taxon>Arthropoda</taxon>
        <taxon>Hexapoda</taxon>
        <taxon>Collembola</taxon>
        <taxon>Entomobryomorpha</taxon>
        <taxon>Isotomoidea</taxon>
        <taxon>Isotomidae</taxon>
        <taxon>Proisotominae</taxon>
        <taxon>Folsomia</taxon>
    </lineage>
</organism>
<dbReference type="SMART" id="SM00461">
    <property type="entry name" value="WH1"/>
    <property type="match status" value="1"/>
</dbReference>
<dbReference type="SUPFAM" id="SSF48065">
    <property type="entry name" value="DBL homology domain (DH-domain)"/>
    <property type="match status" value="1"/>
</dbReference>
<feature type="domain" description="RBD" evidence="6">
    <location>
        <begin position="2390"/>
        <end position="2457"/>
    </location>
</feature>
<feature type="compositionally biased region" description="Low complexity" evidence="2">
    <location>
        <begin position="1406"/>
        <end position="1418"/>
    </location>
</feature>
<dbReference type="CDD" id="cd00160">
    <property type="entry name" value="RhoGEF"/>
    <property type="match status" value="1"/>
</dbReference>
<dbReference type="InterPro" id="IPR011993">
    <property type="entry name" value="PH-like_dom_sf"/>
</dbReference>
<feature type="compositionally biased region" description="Low complexity" evidence="2">
    <location>
        <begin position="3357"/>
        <end position="3383"/>
    </location>
</feature>
<dbReference type="PANTHER" id="PTHR46001:SF3">
    <property type="entry name" value="PROTEIN STILL LIFE, ISOFORM SIF TYPE 1"/>
    <property type="match status" value="1"/>
</dbReference>
<dbReference type="InterPro" id="IPR000219">
    <property type="entry name" value="DH_dom"/>
</dbReference>
<evidence type="ECO:0000259" key="6">
    <source>
        <dbReference type="PROSITE" id="PS50898"/>
    </source>
</evidence>
<feature type="compositionally biased region" description="Basic residues" evidence="2">
    <location>
        <begin position="3191"/>
        <end position="3212"/>
    </location>
</feature>
<dbReference type="InterPro" id="IPR040655">
    <property type="entry name" value="TIAM1_CC-Ex"/>
</dbReference>
<feature type="compositionally biased region" description="Low complexity" evidence="2">
    <location>
        <begin position="1428"/>
        <end position="1443"/>
    </location>
</feature>
<dbReference type="SMART" id="SM00325">
    <property type="entry name" value="RhoGEF"/>
    <property type="match status" value="1"/>
</dbReference>
<feature type="compositionally biased region" description="Low complexity" evidence="2">
    <location>
        <begin position="2364"/>
        <end position="2381"/>
    </location>
</feature>
<comment type="caution">
    <text evidence="7">The sequence shown here is derived from an EMBL/GenBank/DDBJ whole genome shotgun (WGS) entry which is preliminary data.</text>
</comment>
<feature type="region of interest" description="Disordered" evidence="2">
    <location>
        <begin position="1232"/>
        <end position="1294"/>
    </location>
</feature>
<feature type="compositionally biased region" description="Low complexity" evidence="2">
    <location>
        <begin position="1486"/>
        <end position="1502"/>
    </location>
</feature>
<feature type="compositionally biased region" description="Low complexity" evidence="2">
    <location>
        <begin position="1165"/>
        <end position="1174"/>
    </location>
</feature>
<dbReference type="Proteomes" id="UP000198287">
    <property type="component" value="Unassembled WGS sequence"/>
</dbReference>
<feature type="compositionally biased region" description="Gly residues" evidence="2">
    <location>
        <begin position="1802"/>
        <end position="1814"/>
    </location>
</feature>
<feature type="compositionally biased region" description="Gly residues" evidence="2">
    <location>
        <begin position="304"/>
        <end position="320"/>
    </location>
</feature>
<gene>
    <name evidence="7" type="ORF">Fcan01_14797</name>
</gene>
<dbReference type="PANTHER" id="PTHR46001">
    <property type="entry name" value="TIAM (MAMMALIAN TUMOR INVASION AND METASTASIS FACTOR) HOMOLOG"/>
    <property type="match status" value="1"/>
</dbReference>
<dbReference type="SMART" id="SM00233">
    <property type="entry name" value="PH"/>
    <property type="match status" value="2"/>
</dbReference>
<dbReference type="PROSITE" id="PS50898">
    <property type="entry name" value="RBD"/>
    <property type="match status" value="1"/>
</dbReference>
<dbReference type="Gene3D" id="1.20.900.10">
    <property type="entry name" value="Dbl homology (DH) domain"/>
    <property type="match status" value="1"/>
</dbReference>
<feature type="compositionally biased region" description="Low complexity" evidence="2">
    <location>
        <begin position="472"/>
        <end position="485"/>
    </location>
</feature>
<feature type="compositionally biased region" description="Basic and acidic residues" evidence="2">
    <location>
        <begin position="1123"/>
        <end position="1133"/>
    </location>
</feature>
<feature type="compositionally biased region" description="Low complexity" evidence="2">
    <location>
        <begin position="1240"/>
        <end position="1251"/>
    </location>
</feature>
<feature type="compositionally biased region" description="Low complexity" evidence="2">
    <location>
        <begin position="862"/>
        <end position="902"/>
    </location>
</feature>
<feature type="domain" description="WH1" evidence="5">
    <location>
        <begin position="169"/>
        <end position="287"/>
    </location>
</feature>
<feature type="region of interest" description="Disordered" evidence="2">
    <location>
        <begin position="2079"/>
        <end position="2101"/>
    </location>
</feature>
<name>A0A226E1S3_FOLCA</name>
<dbReference type="Gene3D" id="2.30.29.30">
    <property type="entry name" value="Pleckstrin-homology domain (PH domain)/Phosphotyrosine-binding domain (PTB)"/>
    <property type="match status" value="3"/>
</dbReference>
<feature type="compositionally biased region" description="Low complexity" evidence="2">
    <location>
        <begin position="3174"/>
        <end position="3183"/>
    </location>
</feature>
<feature type="compositionally biased region" description="Basic and acidic residues" evidence="2">
    <location>
        <begin position="560"/>
        <end position="569"/>
    </location>
</feature>
<dbReference type="Pfam" id="PF00621">
    <property type="entry name" value="RhoGEF"/>
    <property type="match status" value="1"/>
</dbReference>
<feature type="domain" description="DH" evidence="4">
    <location>
        <begin position="2762"/>
        <end position="2959"/>
    </location>
</feature>
<dbReference type="Pfam" id="PF02196">
    <property type="entry name" value="RBD"/>
    <property type="match status" value="1"/>
</dbReference>
<evidence type="ECO:0000256" key="1">
    <source>
        <dbReference type="ARBA" id="ARBA00022737"/>
    </source>
</evidence>